<gene>
    <name evidence="2" type="ORF">SDC9_185401</name>
</gene>
<reference evidence="2" key="1">
    <citation type="submission" date="2019-08" db="EMBL/GenBank/DDBJ databases">
        <authorList>
            <person name="Kucharzyk K."/>
            <person name="Murdoch R.W."/>
            <person name="Higgins S."/>
            <person name="Loffler F."/>
        </authorList>
    </citation>
    <scope>NUCLEOTIDE SEQUENCE</scope>
</reference>
<dbReference type="EMBL" id="VSSQ01092782">
    <property type="protein sequence ID" value="MPN37880.1"/>
    <property type="molecule type" value="Genomic_DNA"/>
</dbReference>
<feature type="region of interest" description="Disordered" evidence="1">
    <location>
        <begin position="1"/>
        <end position="20"/>
    </location>
</feature>
<protein>
    <submittedName>
        <fullName evidence="2">Uncharacterized protein</fullName>
    </submittedName>
</protein>
<comment type="caution">
    <text evidence="2">The sequence shown here is derived from an EMBL/GenBank/DDBJ whole genome shotgun (WGS) entry which is preliminary data.</text>
</comment>
<evidence type="ECO:0000313" key="2">
    <source>
        <dbReference type="EMBL" id="MPN37880.1"/>
    </source>
</evidence>
<dbReference type="AlphaFoldDB" id="A0A645HGL7"/>
<feature type="compositionally biased region" description="Basic and acidic residues" evidence="1">
    <location>
        <begin position="1"/>
        <end position="16"/>
    </location>
</feature>
<proteinExistence type="predicted"/>
<evidence type="ECO:0000256" key="1">
    <source>
        <dbReference type="SAM" id="MobiDB-lite"/>
    </source>
</evidence>
<name>A0A645HGL7_9ZZZZ</name>
<sequence length="95" mass="10553">MFHIPLKDNNQHRGDQGQKQNAVAIAQPFALSGKITRHIGISGHDRQQRRQAIIGGIGRQIQNQHGGQLDIIIDPAPAKSLLRQLRQHGDMVGRQ</sequence>
<organism evidence="2">
    <name type="scientific">bioreactor metagenome</name>
    <dbReference type="NCBI Taxonomy" id="1076179"/>
    <lineage>
        <taxon>unclassified sequences</taxon>
        <taxon>metagenomes</taxon>
        <taxon>ecological metagenomes</taxon>
    </lineage>
</organism>
<accession>A0A645HGL7</accession>